<dbReference type="InterPro" id="IPR001123">
    <property type="entry name" value="LeuE-type"/>
</dbReference>
<keyword evidence="2" id="KW-1003">Cell membrane</keyword>
<dbReference type="PANTHER" id="PTHR30086">
    <property type="entry name" value="ARGININE EXPORTER PROTEIN ARGO"/>
    <property type="match status" value="1"/>
</dbReference>
<sequence>MISFHLWLAFAAAAAVVIAIPGPTTLMVTGHAMSSGTRVALASLLGVALGDFTAIACSVLGLGAVLAASAEAFTVLKWVGAAYLIYLGIRLWRAPAVPLGTAAAGRDGRRSMRRAIAQSFSVTVLNPKGLLFFAAFLPQFIDPHRAVLPQVVVLALTFEVLAAGSLALYVFMMARARRLMESPRAIKIMNRAGGTMLIGAGLLTASLRRS</sequence>
<keyword evidence="5 6" id="KW-0472">Membrane</keyword>
<organism evidence="7 8">
    <name type="scientific">Dongia sedimenti</name>
    <dbReference type="NCBI Taxonomy" id="3064282"/>
    <lineage>
        <taxon>Bacteria</taxon>
        <taxon>Pseudomonadati</taxon>
        <taxon>Pseudomonadota</taxon>
        <taxon>Alphaproteobacteria</taxon>
        <taxon>Rhodospirillales</taxon>
        <taxon>Dongiaceae</taxon>
        <taxon>Dongia</taxon>
    </lineage>
</organism>
<keyword evidence="3 6" id="KW-0812">Transmembrane</keyword>
<keyword evidence="8" id="KW-1185">Reference proteome</keyword>
<gene>
    <name evidence="7" type="ORF">Q8A70_02275</name>
</gene>
<feature type="transmembrane region" description="Helical" evidence="6">
    <location>
        <begin position="6"/>
        <end position="28"/>
    </location>
</feature>
<protein>
    <submittedName>
        <fullName evidence="7">LysE family translocator</fullName>
    </submittedName>
</protein>
<dbReference type="RefSeq" id="WP_379953863.1">
    <property type="nucleotide sequence ID" value="NZ_JAUYVI010000001.1"/>
</dbReference>
<evidence type="ECO:0000256" key="1">
    <source>
        <dbReference type="ARBA" id="ARBA00004651"/>
    </source>
</evidence>
<dbReference type="PIRSF" id="PIRSF006324">
    <property type="entry name" value="LeuE"/>
    <property type="match status" value="1"/>
</dbReference>
<name>A0ABU0YFI1_9PROT</name>
<feature type="transmembrane region" description="Helical" evidence="6">
    <location>
        <begin position="40"/>
        <end position="66"/>
    </location>
</feature>
<evidence type="ECO:0000256" key="5">
    <source>
        <dbReference type="ARBA" id="ARBA00023136"/>
    </source>
</evidence>
<dbReference type="PANTHER" id="PTHR30086:SF20">
    <property type="entry name" value="ARGININE EXPORTER PROTEIN ARGO-RELATED"/>
    <property type="match status" value="1"/>
</dbReference>
<dbReference type="EMBL" id="JAUYVI010000001">
    <property type="protein sequence ID" value="MDQ7246470.1"/>
    <property type="molecule type" value="Genomic_DNA"/>
</dbReference>
<feature type="transmembrane region" description="Helical" evidence="6">
    <location>
        <begin position="147"/>
        <end position="171"/>
    </location>
</feature>
<evidence type="ECO:0000256" key="2">
    <source>
        <dbReference type="ARBA" id="ARBA00022475"/>
    </source>
</evidence>
<reference evidence="8" key="1">
    <citation type="submission" date="2023-08" db="EMBL/GenBank/DDBJ databases">
        <title>Rhodospirillaceae gen. nov., a novel taxon isolated from the Yangtze River Yuezi River estuary sludge.</title>
        <authorList>
            <person name="Ruan L."/>
        </authorList>
    </citation>
    <scope>NUCLEOTIDE SEQUENCE [LARGE SCALE GENOMIC DNA]</scope>
    <source>
        <strain evidence="8">R-7</strain>
    </source>
</reference>
<comment type="subcellular location">
    <subcellularLocation>
        <location evidence="1">Cell membrane</location>
        <topology evidence="1">Multi-pass membrane protein</topology>
    </subcellularLocation>
</comment>
<evidence type="ECO:0000313" key="7">
    <source>
        <dbReference type="EMBL" id="MDQ7246470.1"/>
    </source>
</evidence>
<comment type="caution">
    <text evidence="7">The sequence shown here is derived from an EMBL/GenBank/DDBJ whole genome shotgun (WGS) entry which is preliminary data.</text>
</comment>
<evidence type="ECO:0000256" key="6">
    <source>
        <dbReference type="SAM" id="Phobius"/>
    </source>
</evidence>
<dbReference type="Proteomes" id="UP001230156">
    <property type="component" value="Unassembled WGS sequence"/>
</dbReference>
<dbReference type="Pfam" id="PF01810">
    <property type="entry name" value="LysE"/>
    <property type="match status" value="1"/>
</dbReference>
<proteinExistence type="predicted"/>
<evidence type="ECO:0000256" key="4">
    <source>
        <dbReference type="ARBA" id="ARBA00022989"/>
    </source>
</evidence>
<feature type="transmembrane region" description="Helical" evidence="6">
    <location>
        <begin position="119"/>
        <end position="141"/>
    </location>
</feature>
<keyword evidence="4 6" id="KW-1133">Transmembrane helix</keyword>
<evidence type="ECO:0000256" key="3">
    <source>
        <dbReference type="ARBA" id="ARBA00022692"/>
    </source>
</evidence>
<accession>A0ABU0YFI1</accession>
<evidence type="ECO:0000313" key="8">
    <source>
        <dbReference type="Proteomes" id="UP001230156"/>
    </source>
</evidence>